<dbReference type="AlphaFoldDB" id="A0A5E6MB64"/>
<feature type="transmembrane region" description="Helical" evidence="9">
    <location>
        <begin position="883"/>
        <end position="902"/>
    </location>
</feature>
<evidence type="ECO:0000256" key="5">
    <source>
        <dbReference type="ARBA" id="ARBA00022692"/>
    </source>
</evidence>
<evidence type="ECO:0000256" key="4">
    <source>
        <dbReference type="ARBA" id="ARBA00022475"/>
    </source>
</evidence>
<dbReference type="GO" id="GO:0042910">
    <property type="term" value="F:xenobiotic transmembrane transporter activity"/>
    <property type="evidence" value="ECO:0007669"/>
    <property type="project" value="TreeGrafter"/>
</dbReference>
<dbReference type="GO" id="GO:0008324">
    <property type="term" value="F:monoatomic cation transmembrane transporter activity"/>
    <property type="evidence" value="ECO:0007669"/>
    <property type="project" value="InterPro"/>
</dbReference>
<dbReference type="Gene3D" id="3.30.2090.10">
    <property type="entry name" value="Multidrug efflux transporter AcrB TolC docking domain, DN and DC subdomains"/>
    <property type="match status" value="2"/>
</dbReference>
<sequence>MMQRLLAFSLRRRELVLFAAFGLLCAGFWSALQIPIDAVPDITSPMVQVNTPVPALAPEEIEKLVTFPLEIELSGIPGMETMRSLSKFGLSQITMIFRDGTDLYRSRQLVSERLLTAAAKLPRDLTPTLAPIATGMGEILYYTLDYRPDAKEKPPTEMLQLMELRLLQEYTVKPLLRMVPGVADVNTSGGFQKLILIEPNPESLFHAGITASELASLIGKNVENAGGAVIDQAGQQLFVRSLGRVEDLRQIERLPIKYGGSAKPILVSDLARVSVGPNIRTGAATYNGKETVLGTVLMLIGENALTVAQRVKAKMAEVQQRLPPGVELQIVYDQSDLVNRTIHTVIKNLSEGALLVIGVLFFLVANVRASLLVASVIPLSFLFAIALMRPLHVSANLMSLGAIDFGLLVDGAVVIVENTIREVARRQAQLGRLLTQAERHSALLAAAEQVGPSVFFGVLVIAVVYFPILALGGIEGKMFRPMALTVILALSGSLLLAFSYVPAGASLWLGKGLHDRESLFIRWARALYTPALRWTLGWGGAVVVLSSFGLFALSLVFLSRMGAVFVPRLNEGSFTVMMYKTWSMGLPASMALEKETERMLLSRVPEISLIFSRAGTPDIATDPMPQNENDTYMILRRPEEWRKEGGKPISRERLIEIIQGEISMRVPGQGMLFGQPIEMRFNEMLEGEKADLAAKWYGPDFDLLEPLAAKTLEILQKIPGAIDVQMQSAGRAPSLEFAPDRAAMDRYTVEAGEINAAVATSMAGQVVGTMIDGERRYPVVVRLPDELRSDPKAILRLPVRSESGGLLPLGEVGRYSIENRVRIIHRSGGIRYQPVQVTLGSRDVAGFVREAQSRISREIQVPRGYFLEFGGQYQNLLRAQARLTVIVPAALLLIFFLIFTALGNFRQTALVLVSVPVAITGGVFGLQWAGLPFSLSAAVGFIALSGIAVLAALVLVSFFNQLRAEGRSVTEAVWEGCQIRLRPVFMTATVASLGFLPMALATGAGAEVQRPLAIVVIGGVLSSTLLSLLLLPTLYSWMEGWRERPRQGKEHRQGRSPSIAGEPIAPSPEG</sequence>
<dbReference type="Gene3D" id="1.20.1640.10">
    <property type="entry name" value="Multidrug efflux transporter AcrB transmembrane domain"/>
    <property type="match status" value="2"/>
</dbReference>
<dbReference type="Pfam" id="PF00873">
    <property type="entry name" value="ACR_tran"/>
    <property type="match status" value="1"/>
</dbReference>
<reference evidence="10" key="1">
    <citation type="submission" date="2019-09" db="EMBL/GenBank/DDBJ databases">
        <authorList>
            <person name="Cremers G."/>
        </authorList>
    </citation>
    <scope>NUCLEOTIDE SEQUENCE [LARGE SCALE GENOMIC DNA]</scope>
    <source>
        <strain evidence="10">3B</strain>
    </source>
</reference>
<feature type="transmembrane region" description="Helical" evidence="9">
    <location>
        <begin position="531"/>
        <end position="558"/>
    </location>
</feature>
<keyword evidence="7 9" id="KW-0472">Membrane</keyword>
<feature type="transmembrane region" description="Helical" evidence="9">
    <location>
        <begin position="454"/>
        <end position="474"/>
    </location>
</feature>
<keyword evidence="6 9" id="KW-1133">Transmembrane helix</keyword>
<dbReference type="RefSeq" id="WP_246189568.1">
    <property type="nucleotide sequence ID" value="NZ_CABFUZ020000115.1"/>
</dbReference>
<gene>
    <name evidence="10" type="primary">czcA</name>
    <name evidence="10" type="ORF">MAMC_01088</name>
</gene>
<evidence type="ECO:0000313" key="11">
    <source>
        <dbReference type="Proteomes" id="UP000381693"/>
    </source>
</evidence>
<evidence type="ECO:0000256" key="6">
    <source>
        <dbReference type="ARBA" id="ARBA00022989"/>
    </source>
</evidence>
<dbReference type="PANTHER" id="PTHR32063:SF24">
    <property type="entry name" value="CATION EFFLUX SYSTEM (ACRB_ACRD_ACRF FAMILY)"/>
    <property type="match status" value="1"/>
</dbReference>
<dbReference type="EMBL" id="CABFUZ020000115">
    <property type="protein sequence ID" value="VVM06438.1"/>
    <property type="molecule type" value="Genomic_DNA"/>
</dbReference>
<feature type="transmembrane region" description="Helical" evidence="9">
    <location>
        <begin position="1012"/>
        <end position="1037"/>
    </location>
</feature>
<dbReference type="SUPFAM" id="SSF82866">
    <property type="entry name" value="Multidrug efflux transporter AcrB transmembrane domain"/>
    <property type="match status" value="2"/>
</dbReference>
<feature type="transmembrane region" description="Helical" evidence="9">
    <location>
        <begin position="935"/>
        <end position="959"/>
    </location>
</feature>
<evidence type="ECO:0000256" key="7">
    <source>
        <dbReference type="ARBA" id="ARBA00023136"/>
    </source>
</evidence>
<dbReference type="Gene3D" id="3.30.70.1430">
    <property type="entry name" value="Multidrug efflux transporter AcrB pore domain"/>
    <property type="match status" value="2"/>
</dbReference>
<feature type="transmembrane region" description="Helical" evidence="9">
    <location>
        <begin position="345"/>
        <end position="364"/>
    </location>
</feature>
<evidence type="ECO:0000313" key="10">
    <source>
        <dbReference type="EMBL" id="VVM06438.1"/>
    </source>
</evidence>
<dbReference type="Gene3D" id="3.30.70.1320">
    <property type="entry name" value="Multidrug efflux transporter AcrB pore domain like"/>
    <property type="match status" value="1"/>
</dbReference>
<dbReference type="InterPro" id="IPR027463">
    <property type="entry name" value="AcrB_DN_DC_subdom"/>
</dbReference>
<dbReference type="SUPFAM" id="SSF82714">
    <property type="entry name" value="Multidrug efflux transporter AcrB TolC docking domain, DN and DC subdomains"/>
    <property type="match status" value="2"/>
</dbReference>
<comment type="caution">
    <text evidence="10">The sequence shown here is derived from an EMBL/GenBank/DDBJ whole genome shotgun (WGS) entry which is preliminary data.</text>
</comment>
<feature type="region of interest" description="Disordered" evidence="8">
    <location>
        <begin position="1045"/>
        <end position="1070"/>
    </location>
</feature>
<dbReference type="PRINTS" id="PR00702">
    <property type="entry name" value="ACRIFLAVINRP"/>
</dbReference>
<organism evidence="10 11">
    <name type="scientific">Methylacidimicrobium cyclopophantes</name>
    <dbReference type="NCBI Taxonomy" id="1041766"/>
    <lineage>
        <taxon>Bacteria</taxon>
        <taxon>Pseudomonadati</taxon>
        <taxon>Verrucomicrobiota</taxon>
        <taxon>Methylacidimicrobium</taxon>
    </lineage>
</organism>
<comment type="similarity">
    <text evidence="2">Belongs to the resistance-nodulation-cell division (RND) (TC 2.A.6) family.</text>
</comment>
<evidence type="ECO:0000256" key="9">
    <source>
        <dbReference type="SAM" id="Phobius"/>
    </source>
</evidence>
<comment type="subcellular location">
    <subcellularLocation>
        <location evidence="1">Cell membrane</location>
        <topology evidence="1">Multi-pass membrane protein</topology>
    </subcellularLocation>
</comment>
<accession>A0A5E6MB64</accession>
<name>A0A5E6MB64_9BACT</name>
<keyword evidence="5 9" id="KW-0812">Transmembrane</keyword>
<protein>
    <submittedName>
        <fullName evidence="10">Cobalt-zinc-cadmium resistance protein CzcA</fullName>
    </submittedName>
</protein>
<dbReference type="GO" id="GO:0005886">
    <property type="term" value="C:plasma membrane"/>
    <property type="evidence" value="ECO:0007669"/>
    <property type="project" value="UniProtKB-SubCell"/>
</dbReference>
<keyword evidence="4" id="KW-1003">Cell membrane</keyword>
<proteinExistence type="inferred from homology"/>
<evidence type="ECO:0000256" key="1">
    <source>
        <dbReference type="ARBA" id="ARBA00004651"/>
    </source>
</evidence>
<feature type="transmembrane region" description="Helical" evidence="9">
    <location>
        <begin position="397"/>
        <end position="416"/>
    </location>
</feature>
<keyword evidence="11" id="KW-1185">Reference proteome</keyword>
<dbReference type="Proteomes" id="UP000381693">
    <property type="component" value="Unassembled WGS sequence"/>
</dbReference>
<feature type="transmembrane region" description="Helical" evidence="9">
    <location>
        <begin position="486"/>
        <end position="510"/>
    </location>
</feature>
<evidence type="ECO:0000256" key="3">
    <source>
        <dbReference type="ARBA" id="ARBA00022448"/>
    </source>
</evidence>
<dbReference type="Gene3D" id="3.30.70.1440">
    <property type="entry name" value="Multidrug efflux transporter AcrB pore domain"/>
    <property type="match status" value="1"/>
</dbReference>
<feature type="transmembrane region" description="Helical" evidence="9">
    <location>
        <begin position="909"/>
        <end position="929"/>
    </location>
</feature>
<evidence type="ECO:0000256" key="2">
    <source>
        <dbReference type="ARBA" id="ARBA00010942"/>
    </source>
</evidence>
<feature type="transmembrane region" description="Helical" evidence="9">
    <location>
        <begin position="371"/>
        <end position="391"/>
    </location>
</feature>
<keyword evidence="3" id="KW-0813">Transport</keyword>
<dbReference type="PANTHER" id="PTHR32063">
    <property type="match status" value="1"/>
</dbReference>
<dbReference type="InterPro" id="IPR004763">
    <property type="entry name" value="CusA-like"/>
</dbReference>
<dbReference type="SUPFAM" id="SSF82693">
    <property type="entry name" value="Multidrug efflux transporter AcrB pore domain, PN1, PN2, PC1 and PC2 subdomains"/>
    <property type="match status" value="1"/>
</dbReference>
<dbReference type="NCBIfam" id="TIGR00914">
    <property type="entry name" value="2A0601"/>
    <property type="match status" value="1"/>
</dbReference>
<dbReference type="InterPro" id="IPR001036">
    <property type="entry name" value="Acrflvin-R"/>
</dbReference>
<evidence type="ECO:0000256" key="8">
    <source>
        <dbReference type="SAM" id="MobiDB-lite"/>
    </source>
</evidence>
<feature type="transmembrane region" description="Helical" evidence="9">
    <location>
        <begin position="984"/>
        <end position="1006"/>
    </location>
</feature>